<evidence type="ECO:0000313" key="2">
    <source>
        <dbReference type="EMBL" id="GEP46158.1"/>
    </source>
</evidence>
<dbReference type="AlphaFoldDB" id="A0A512MHD9"/>
<keyword evidence="3" id="KW-1185">Reference proteome</keyword>
<dbReference type="EMBL" id="BKAG01000074">
    <property type="protein sequence ID" value="GEP46158.1"/>
    <property type="molecule type" value="Genomic_DNA"/>
</dbReference>
<feature type="compositionally biased region" description="Polar residues" evidence="1">
    <location>
        <begin position="182"/>
        <end position="191"/>
    </location>
</feature>
<evidence type="ECO:0000313" key="3">
    <source>
        <dbReference type="Proteomes" id="UP000321577"/>
    </source>
</evidence>
<organism evidence="2 3">
    <name type="scientific">Brevifollis gellanilyticus</name>
    <dbReference type="NCBI Taxonomy" id="748831"/>
    <lineage>
        <taxon>Bacteria</taxon>
        <taxon>Pseudomonadati</taxon>
        <taxon>Verrucomicrobiota</taxon>
        <taxon>Verrucomicrobiia</taxon>
        <taxon>Verrucomicrobiales</taxon>
        <taxon>Verrucomicrobiaceae</taxon>
    </lineage>
</organism>
<accession>A0A512MHD9</accession>
<protein>
    <submittedName>
        <fullName evidence="2">Uncharacterized protein</fullName>
    </submittedName>
</protein>
<reference evidence="2 3" key="1">
    <citation type="submission" date="2019-07" db="EMBL/GenBank/DDBJ databases">
        <title>Whole genome shotgun sequence of Brevifollis gellanilyticus NBRC 108608.</title>
        <authorList>
            <person name="Hosoyama A."/>
            <person name="Uohara A."/>
            <person name="Ohji S."/>
            <person name="Ichikawa N."/>
        </authorList>
    </citation>
    <scope>NUCLEOTIDE SEQUENCE [LARGE SCALE GENOMIC DNA]</scope>
    <source>
        <strain evidence="2 3">NBRC 108608</strain>
    </source>
</reference>
<sequence>MSGGQHEPPLPFNLSKEGLASAIYTQALNVWDANTPQTKAEAKQLFDTLREQTGWHFVDCLQGLFNLYRHKDGRWSAQLSLELQARVNSIKANTHTDTEAKAVTEAIYTLGACANFPPGATQNRLQTVSAKVVYETLHEHLMPRLRAIMLADPKSKKSLAKKLKKDLADAIDSYASPDGTEPRQNASSVNVGGSHGEQSRLLIEVLAIEVVRQYVERRQKLPTKQAVQELLIKKYPKTGELSSAKWAKLWKQAGLENLPKAARWTKKK</sequence>
<comment type="caution">
    <text evidence="2">The sequence shown here is derived from an EMBL/GenBank/DDBJ whole genome shotgun (WGS) entry which is preliminary data.</text>
</comment>
<proteinExistence type="predicted"/>
<feature type="region of interest" description="Disordered" evidence="1">
    <location>
        <begin position="173"/>
        <end position="193"/>
    </location>
</feature>
<gene>
    <name evidence="2" type="ORF">BGE01nite_54490</name>
</gene>
<dbReference type="RefSeq" id="WP_146855769.1">
    <property type="nucleotide sequence ID" value="NZ_BKAG01000074.1"/>
</dbReference>
<evidence type="ECO:0000256" key="1">
    <source>
        <dbReference type="SAM" id="MobiDB-lite"/>
    </source>
</evidence>
<name>A0A512MHD9_9BACT</name>
<dbReference type="Proteomes" id="UP000321577">
    <property type="component" value="Unassembled WGS sequence"/>
</dbReference>